<comment type="caution">
    <text evidence="2">The sequence shown here is derived from an EMBL/GenBank/DDBJ whole genome shotgun (WGS) entry which is preliminary data.</text>
</comment>
<organism evidence="2 3">
    <name type="scientific">Paenibacillus solisilvae</name>
    <dbReference type="NCBI Taxonomy" id="2486751"/>
    <lineage>
        <taxon>Bacteria</taxon>
        <taxon>Bacillati</taxon>
        <taxon>Bacillota</taxon>
        <taxon>Bacilli</taxon>
        <taxon>Bacillales</taxon>
        <taxon>Paenibacillaceae</taxon>
        <taxon>Paenibacillus</taxon>
    </lineage>
</organism>
<evidence type="ECO:0000256" key="1">
    <source>
        <dbReference type="SAM" id="Phobius"/>
    </source>
</evidence>
<keyword evidence="1" id="KW-0472">Membrane</keyword>
<name>A0ABW0VQ16_9BACL</name>
<keyword evidence="1" id="KW-1133">Transmembrane helix</keyword>
<dbReference type="EMBL" id="JBHSOW010000008">
    <property type="protein sequence ID" value="MFC5647871.1"/>
    <property type="molecule type" value="Genomic_DNA"/>
</dbReference>
<feature type="transmembrane region" description="Helical" evidence="1">
    <location>
        <begin position="30"/>
        <end position="48"/>
    </location>
</feature>
<proteinExistence type="predicted"/>
<evidence type="ECO:0000313" key="3">
    <source>
        <dbReference type="Proteomes" id="UP001596047"/>
    </source>
</evidence>
<gene>
    <name evidence="2" type="ORF">ACFPYJ_01820</name>
</gene>
<sequence>MLLVTIIAAVLVIRYEFPLLLKKKLHKELWVFSILIAFGLLLSILQGLQIPIPNPLDWITAIFKPMSRMILSA</sequence>
<dbReference type="Proteomes" id="UP001596047">
    <property type="component" value="Unassembled WGS sequence"/>
</dbReference>
<keyword evidence="1" id="KW-0812">Transmembrane</keyword>
<protein>
    <submittedName>
        <fullName evidence="2">Uncharacterized protein</fullName>
    </submittedName>
</protein>
<accession>A0ABW0VQ16</accession>
<evidence type="ECO:0000313" key="2">
    <source>
        <dbReference type="EMBL" id="MFC5647871.1"/>
    </source>
</evidence>
<dbReference type="RefSeq" id="WP_379186336.1">
    <property type="nucleotide sequence ID" value="NZ_JBHSOW010000008.1"/>
</dbReference>
<reference evidence="3" key="1">
    <citation type="journal article" date="2019" name="Int. J. Syst. Evol. Microbiol.">
        <title>The Global Catalogue of Microorganisms (GCM) 10K type strain sequencing project: providing services to taxonomists for standard genome sequencing and annotation.</title>
        <authorList>
            <consortium name="The Broad Institute Genomics Platform"/>
            <consortium name="The Broad Institute Genome Sequencing Center for Infectious Disease"/>
            <person name="Wu L."/>
            <person name="Ma J."/>
        </authorList>
    </citation>
    <scope>NUCLEOTIDE SEQUENCE [LARGE SCALE GENOMIC DNA]</scope>
    <source>
        <strain evidence="3">CGMCC 1.3240</strain>
    </source>
</reference>
<keyword evidence="3" id="KW-1185">Reference proteome</keyword>